<evidence type="ECO:0000313" key="2">
    <source>
        <dbReference type="EMBL" id="JAT38763.1"/>
    </source>
</evidence>
<name>A0A1B6M885_9HEMI</name>
<sequence length="138" mass="15581">MLGCRTCKEVGILSVKKKTGMKISKEWANGEIDSYGDTKEKKQTSLRKKIHDHKESAGHKAADEILSEAKDGALEKNILKQRSKEKEVTEKIFRTAYKVVKENQSFNDFETEIDLQELNGINMGRILHSDKACANIAL</sequence>
<accession>A0A1B6M885</accession>
<dbReference type="EMBL" id="GEBQ01001214">
    <property type="protein sequence ID" value="JAT38763.1"/>
    <property type="molecule type" value="Transcribed_RNA"/>
</dbReference>
<reference evidence="1" key="1">
    <citation type="submission" date="2015-11" db="EMBL/GenBank/DDBJ databases">
        <title>De novo transcriptome assembly of four potential Pierce s Disease insect vectors from Arizona vineyards.</title>
        <authorList>
            <person name="Tassone E.E."/>
        </authorList>
    </citation>
    <scope>NUCLEOTIDE SEQUENCE</scope>
</reference>
<feature type="non-terminal residue" evidence="1">
    <location>
        <position position="138"/>
    </location>
</feature>
<organism evidence="1">
    <name type="scientific">Graphocephala atropunctata</name>
    <dbReference type="NCBI Taxonomy" id="36148"/>
    <lineage>
        <taxon>Eukaryota</taxon>
        <taxon>Metazoa</taxon>
        <taxon>Ecdysozoa</taxon>
        <taxon>Arthropoda</taxon>
        <taxon>Hexapoda</taxon>
        <taxon>Insecta</taxon>
        <taxon>Pterygota</taxon>
        <taxon>Neoptera</taxon>
        <taxon>Paraneoptera</taxon>
        <taxon>Hemiptera</taxon>
        <taxon>Auchenorrhyncha</taxon>
        <taxon>Membracoidea</taxon>
        <taxon>Cicadellidae</taxon>
        <taxon>Cicadellinae</taxon>
        <taxon>Cicadellini</taxon>
        <taxon>Graphocephala</taxon>
    </lineage>
</organism>
<evidence type="ECO:0000313" key="1">
    <source>
        <dbReference type="EMBL" id="JAT32143.1"/>
    </source>
</evidence>
<dbReference type="EMBL" id="GEBQ01007834">
    <property type="protein sequence ID" value="JAT32143.1"/>
    <property type="molecule type" value="Transcribed_RNA"/>
</dbReference>
<dbReference type="PANTHER" id="PTHR46880:SF8">
    <property type="entry name" value="E3 SUMO-PROTEIN LIGASE KIAA1586"/>
    <property type="match status" value="1"/>
</dbReference>
<gene>
    <name evidence="1" type="ORF">g.19683</name>
    <name evidence="2" type="ORF">g.19685</name>
</gene>
<dbReference type="PANTHER" id="PTHR46880">
    <property type="entry name" value="RAS-ASSOCIATING DOMAIN-CONTAINING PROTEIN"/>
    <property type="match status" value="1"/>
</dbReference>
<proteinExistence type="predicted"/>
<protein>
    <submittedName>
        <fullName evidence="1">Uncharacterized protein</fullName>
    </submittedName>
</protein>
<dbReference type="AlphaFoldDB" id="A0A1B6M885"/>